<name>A0A7J7L5B5_9MAGN</name>
<dbReference type="OrthoDB" id="1862401at2759"/>
<accession>A0A7J7L5B5</accession>
<dbReference type="Gene3D" id="3.30.559.10">
    <property type="entry name" value="Chloramphenicol acetyltransferase-like domain"/>
    <property type="match status" value="2"/>
</dbReference>
<evidence type="ECO:0000256" key="1">
    <source>
        <dbReference type="ARBA" id="ARBA00022679"/>
    </source>
</evidence>
<organism evidence="3 4">
    <name type="scientific">Kingdonia uniflora</name>
    <dbReference type="NCBI Taxonomy" id="39325"/>
    <lineage>
        <taxon>Eukaryota</taxon>
        <taxon>Viridiplantae</taxon>
        <taxon>Streptophyta</taxon>
        <taxon>Embryophyta</taxon>
        <taxon>Tracheophyta</taxon>
        <taxon>Spermatophyta</taxon>
        <taxon>Magnoliopsida</taxon>
        <taxon>Ranunculales</taxon>
        <taxon>Circaeasteraceae</taxon>
        <taxon>Kingdonia</taxon>
    </lineage>
</organism>
<evidence type="ECO:0000313" key="4">
    <source>
        <dbReference type="Proteomes" id="UP000541444"/>
    </source>
</evidence>
<dbReference type="Pfam" id="PF02458">
    <property type="entry name" value="Transferase"/>
    <property type="match status" value="1"/>
</dbReference>
<dbReference type="InterPro" id="IPR023213">
    <property type="entry name" value="CAT-like_dom_sf"/>
</dbReference>
<evidence type="ECO:0000256" key="2">
    <source>
        <dbReference type="ARBA" id="ARBA00023315"/>
    </source>
</evidence>
<proteinExistence type="predicted"/>
<keyword evidence="1" id="KW-0808">Transferase</keyword>
<dbReference type="AlphaFoldDB" id="A0A7J7L5B5"/>
<dbReference type="GO" id="GO:0016747">
    <property type="term" value="F:acyltransferase activity, transferring groups other than amino-acyl groups"/>
    <property type="evidence" value="ECO:0007669"/>
    <property type="project" value="UniProtKB-ARBA"/>
</dbReference>
<keyword evidence="2" id="KW-0012">Acyltransferase</keyword>
<gene>
    <name evidence="3" type="ORF">GIB67_040539</name>
</gene>
<dbReference type="PANTHER" id="PTHR31625">
    <property type="match status" value="1"/>
</dbReference>
<keyword evidence="4" id="KW-1185">Reference proteome</keyword>
<protein>
    <submittedName>
        <fullName evidence="3">Uncharacterized protein</fullName>
    </submittedName>
</protein>
<comment type="caution">
    <text evidence="3">The sequence shown here is derived from an EMBL/GenBank/DDBJ whole genome shotgun (WGS) entry which is preliminary data.</text>
</comment>
<dbReference type="InterPro" id="IPR051504">
    <property type="entry name" value="Plant_metabolite_acyltrans"/>
</dbReference>
<sequence length="470" mass="51764">MINLSPLMKYSHTVKVLEQCQISPPSGSVLKTSLPLSFFDLWCLAVQPPVHCLSFYRLESSKTNFMHSMIPHMKHSLSLTLQYFIPLTGNLIWSPESTVPEIVYVDGDSVSFTIVESDFSFDYLCENHPRDAKEFSPLNTPLLPRSSATGEIEYPLLALRVTLFPNSGICVGLSISHAVTDGMTANNFLRLWASICSNLGGDTTNMLSHLLPSFDKTTIINPDGIETIYLNYLKKINISQKSFVLPLTPTDFGNDKVVATFIMDLPKIQKLKKWVLSRIIEKTKNEPSFNLSAVVVTCAYVWACLVKALGGDSLSEHLAIPIDCRTRLDPALPEAYFGNCLMVSFTTMNNNDLVGKDGIAVAAEVIGKAIQTIAKSVFDGSENLLANLISLRSERLLAIAGSPRLKVYDINFGWGKPNKVEIISATAGLGYVSLCERGNHEDGGLEIGIALKKVEMDVFTSLFEYTLSSM</sequence>
<dbReference type="Proteomes" id="UP000541444">
    <property type="component" value="Unassembled WGS sequence"/>
</dbReference>
<reference evidence="3 4" key="1">
    <citation type="journal article" date="2020" name="IScience">
        <title>Genome Sequencing of the Endangered Kingdonia uniflora (Circaeasteraceae, Ranunculales) Reveals Potential Mechanisms of Evolutionary Specialization.</title>
        <authorList>
            <person name="Sun Y."/>
            <person name="Deng T."/>
            <person name="Zhang A."/>
            <person name="Moore M.J."/>
            <person name="Landis J.B."/>
            <person name="Lin N."/>
            <person name="Zhang H."/>
            <person name="Zhang X."/>
            <person name="Huang J."/>
            <person name="Zhang X."/>
            <person name="Sun H."/>
            <person name="Wang H."/>
        </authorList>
    </citation>
    <scope>NUCLEOTIDE SEQUENCE [LARGE SCALE GENOMIC DNA]</scope>
    <source>
        <strain evidence="3">TB1705</strain>
        <tissue evidence="3">Leaf</tissue>
    </source>
</reference>
<evidence type="ECO:0000313" key="3">
    <source>
        <dbReference type="EMBL" id="KAF6137831.1"/>
    </source>
</evidence>
<dbReference type="EMBL" id="JACGCM010002624">
    <property type="protein sequence ID" value="KAF6137831.1"/>
    <property type="molecule type" value="Genomic_DNA"/>
</dbReference>